<keyword evidence="1" id="KW-0732">Signal</keyword>
<dbReference type="EMBL" id="AB922303">
    <property type="protein sequence ID" value="BAP68878.1"/>
    <property type="molecule type" value="mRNA"/>
</dbReference>
<organism evidence="2">
    <name type="scientific">Hyaloperonospora arabidopsidis (strain Emoy2)</name>
    <name type="common">Downy mildew agent</name>
    <name type="synonym">Peronospora arabidopsidis</name>
    <dbReference type="NCBI Taxonomy" id="559515"/>
    <lineage>
        <taxon>Eukaryota</taxon>
        <taxon>Sar</taxon>
        <taxon>Stramenopiles</taxon>
        <taxon>Oomycota</taxon>
        <taxon>Peronosporomycetes</taxon>
        <taxon>Peronosporales</taxon>
        <taxon>Peronosporaceae</taxon>
        <taxon>Hyaloperonospora</taxon>
    </lineage>
</organism>
<dbReference type="AlphaFoldDB" id="A0A090BGY9"/>
<accession>A0A090BGY9</accession>
<feature type="signal peptide" evidence="1">
    <location>
        <begin position="1"/>
        <end position="22"/>
    </location>
</feature>
<name>A0A090BGY9_HYAAE</name>
<sequence>MRLVVALAILCNFANRMRDVWSRTCGDVHQSADQLVIRKLRTNTSSSGIFARFRFMRSAIPFCSGLYGTVNSCFMYFTLQNLSIAAFRYSPPLSLRSTLIFFPVNVLISW</sequence>
<proteinExistence type="evidence at transcript level"/>
<evidence type="ECO:0000256" key="1">
    <source>
        <dbReference type="SAM" id="SignalP"/>
    </source>
</evidence>
<gene>
    <name evidence="2" type="primary">HaRxL162</name>
</gene>
<reference evidence="2" key="1">
    <citation type="journal article" date="2014" name="PLoS Pathog.">
        <title>Expression profiling during Arabidopsis/downy mildew interaction reveals a highly-expressed effector that attenuates responses to salicylic acid.</title>
        <authorList>
            <person name="Asai S."/>
            <person name="Rallapalli G."/>
            <person name="Piquerez S.J.M."/>
            <person name="Caillaud M.C."/>
            <person name="Furzer O.J."/>
            <person name="Ishaque N."/>
            <person name="Wirthmueller L."/>
            <person name="Fabro G."/>
            <person name="Shirasu K."/>
            <person name="Jones J.D.G."/>
        </authorList>
    </citation>
    <scope>NUCLEOTIDE SEQUENCE</scope>
    <source>
        <strain evidence="2">Emoy2</strain>
    </source>
</reference>
<evidence type="ECO:0000313" key="2">
    <source>
        <dbReference type="EMBL" id="BAP68878.1"/>
    </source>
</evidence>
<feature type="chain" id="PRO_5001853285" evidence="1">
    <location>
        <begin position="23"/>
        <end position="110"/>
    </location>
</feature>
<protein>
    <submittedName>
        <fullName evidence="2">RxLR effector candidate protein</fullName>
    </submittedName>
</protein>